<gene>
    <name evidence="2" type="ORF">FHS23_001011</name>
</gene>
<comment type="caution">
    <text evidence="2">The sequence shown here is derived from an EMBL/GenBank/DDBJ whole genome shotgun (WGS) entry which is preliminary data.</text>
</comment>
<feature type="region of interest" description="Disordered" evidence="1">
    <location>
        <begin position="32"/>
        <end position="58"/>
    </location>
</feature>
<reference evidence="2 3" key="1">
    <citation type="submission" date="2020-08" db="EMBL/GenBank/DDBJ databases">
        <title>Genomic Encyclopedia of Type Strains, Phase III (KMG-III): the genomes of soil and plant-associated and newly described type strains.</title>
        <authorList>
            <person name="Whitman W."/>
        </authorList>
    </citation>
    <scope>NUCLEOTIDE SEQUENCE [LARGE SCALE GENOMIC DNA]</scope>
    <source>
        <strain evidence="2 3">CECT 8577</strain>
    </source>
</reference>
<feature type="region of interest" description="Disordered" evidence="1">
    <location>
        <begin position="92"/>
        <end position="154"/>
    </location>
</feature>
<dbReference type="EMBL" id="JACHWU010000001">
    <property type="protein sequence ID" value="MBB3050016.1"/>
    <property type="molecule type" value="Genomic_DNA"/>
</dbReference>
<sequence length="154" mass="17228">MAEYIPPQMQAALKTFEASLAEFRTQRLRVEQLEVPETPPVDPEELEQAAQRPDAPEKLKAVARAVDEGRATWDDVVNARSHTAPEVRELLAASGPGIVHGLEQAEHEESETADAARPHAAGPEHEQQPTRRRVRDEDEEDEDFSERDFLSGGW</sequence>
<name>A0A839RX61_9PSEU</name>
<protein>
    <submittedName>
        <fullName evidence="2">Uncharacterized protein</fullName>
    </submittedName>
</protein>
<organism evidence="2 3">
    <name type="scientific">Prauserella isguenensis</name>
    <dbReference type="NCBI Taxonomy" id="1470180"/>
    <lineage>
        <taxon>Bacteria</taxon>
        <taxon>Bacillati</taxon>
        <taxon>Actinomycetota</taxon>
        <taxon>Actinomycetes</taxon>
        <taxon>Pseudonocardiales</taxon>
        <taxon>Pseudonocardiaceae</taxon>
        <taxon>Prauserella</taxon>
    </lineage>
</organism>
<feature type="compositionally biased region" description="Basic and acidic residues" evidence="1">
    <location>
        <begin position="114"/>
        <end position="129"/>
    </location>
</feature>
<evidence type="ECO:0000313" key="2">
    <source>
        <dbReference type="EMBL" id="MBB3050016.1"/>
    </source>
</evidence>
<dbReference type="AlphaFoldDB" id="A0A839RX61"/>
<accession>A0A839RX61</accession>
<proteinExistence type="predicted"/>
<keyword evidence="3" id="KW-1185">Reference proteome</keyword>
<dbReference type="RefSeq" id="WP_183648470.1">
    <property type="nucleotide sequence ID" value="NZ_JACHWU010000001.1"/>
</dbReference>
<evidence type="ECO:0000256" key="1">
    <source>
        <dbReference type="SAM" id="MobiDB-lite"/>
    </source>
</evidence>
<dbReference type="Proteomes" id="UP000550714">
    <property type="component" value="Unassembled WGS sequence"/>
</dbReference>
<evidence type="ECO:0000313" key="3">
    <source>
        <dbReference type="Proteomes" id="UP000550714"/>
    </source>
</evidence>